<comment type="caution">
    <text evidence="2">The sequence shown here is derived from an EMBL/GenBank/DDBJ whole genome shotgun (WGS) entry which is preliminary data.</text>
</comment>
<protein>
    <submittedName>
        <fullName evidence="2">Uncharacterized protein</fullName>
    </submittedName>
</protein>
<reference evidence="2" key="1">
    <citation type="submission" date="2021-11" db="EMBL/GenBank/DDBJ databases">
        <title>Streptomyces corallinus and Kineosporia corallina sp. nov., two new coral-derived marine actinobacteria.</title>
        <authorList>
            <person name="Buangrab K."/>
            <person name="Sutthacheep M."/>
            <person name="Yeemin T."/>
            <person name="Harunari E."/>
            <person name="Igarashi Y."/>
            <person name="Sripreechasak P."/>
            <person name="Kanchanasin P."/>
            <person name="Tanasupawat S."/>
            <person name="Phongsopitanun W."/>
        </authorList>
    </citation>
    <scope>NUCLEOTIDE SEQUENCE</scope>
    <source>
        <strain evidence="2">JCM 31032</strain>
    </source>
</reference>
<feature type="transmembrane region" description="Helical" evidence="1">
    <location>
        <begin position="12"/>
        <end position="31"/>
    </location>
</feature>
<name>A0A9X1T439_9ACTN</name>
<dbReference type="RefSeq" id="WP_231449170.1">
    <property type="nucleotide sequence ID" value="NZ_JAJOMB010000028.1"/>
</dbReference>
<sequence>MAGSERRPTRREVIAGAGGTVVGLVGGVGLVKATEAQPLVPKAAPEHVGPAWMVLATERAGAKERAKRAGATHGHVRAFWDQLQSSAGGEVEAERVVKEIHAVRELGLKVCLEVCLQYPPDFVLNDLPRFRDQYGTEWAPAQETGDNVRDWVWSGRGRAYVADFLDQLFGQIDWAQIERVKLGGLTKGELQFPSSVDRPQFWGYSDAAQGKGTEDLAPRMGPCPVPGHVVTPADPITGASGGWTGGDEIFAIWYVQSLVNWMTWFIGKFRLHFSGPIYVMHPGAGIRPASQTPTSENGARNYQINLGSGLDWDATIAAYPDEKIRPYTTWIDSPHFWDPDSHSPVYDGNGAPWWALLVAARKYGRAGRLWGENTGGQSAGDLHRVVRQQAIAYGYEGLAWLDDATLTSGNGATYADLKQVIRESAS</sequence>
<keyword evidence="1" id="KW-0472">Membrane</keyword>
<dbReference type="AlphaFoldDB" id="A0A9X1T439"/>
<evidence type="ECO:0000313" key="2">
    <source>
        <dbReference type="EMBL" id="MCD5316318.1"/>
    </source>
</evidence>
<evidence type="ECO:0000256" key="1">
    <source>
        <dbReference type="SAM" id="Phobius"/>
    </source>
</evidence>
<dbReference type="EMBL" id="JAJOMB010000028">
    <property type="protein sequence ID" value="MCD5316318.1"/>
    <property type="molecule type" value="Genomic_DNA"/>
</dbReference>
<evidence type="ECO:0000313" key="3">
    <source>
        <dbReference type="Proteomes" id="UP001138997"/>
    </source>
</evidence>
<proteinExistence type="predicted"/>
<dbReference type="Proteomes" id="UP001138997">
    <property type="component" value="Unassembled WGS sequence"/>
</dbReference>
<keyword evidence="3" id="KW-1185">Reference proteome</keyword>
<gene>
    <name evidence="2" type="ORF">LR394_36015</name>
</gene>
<accession>A0A9X1T439</accession>
<keyword evidence="1" id="KW-1133">Transmembrane helix</keyword>
<organism evidence="2 3">
    <name type="scientific">Kineosporia babensis</name>
    <dbReference type="NCBI Taxonomy" id="499548"/>
    <lineage>
        <taxon>Bacteria</taxon>
        <taxon>Bacillati</taxon>
        <taxon>Actinomycetota</taxon>
        <taxon>Actinomycetes</taxon>
        <taxon>Kineosporiales</taxon>
        <taxon>Kineosporiaceae</taxon>
        <taxon>Kineosporia</taxon>
    </lineage>
</organism>
<keyword evidence="1" id="KW-0812">Transmembrane</keyword>